<dbReference type="Proteomes" id="UP001219567">
    <property type="component" value="Chromosome 7"/>
</dbReference>
<keyword evidence="1" id="KW-0732">Signal</keyword>
<accession>A0AAJ5Z261</accession>
<dbReference type="EMBL" id="CP119949">
    <property type="protein sequence ID" value="WFD00960.1"/>
    <property type="molecule type" value="Genomic_DNA"/>
</dbReference>
<evidence type="ECO:0000313" key="3">
    <source>
        <dbReference type="Proteomes" id="UP001219567"/>
    </source>
</evidence>
<gene>
    <name evidence="2" type="ORF">MYAM1_003716</name>
</gene>
<evidence type="ECO:0000256" key="1">
    <source>
        <dbReference type="SAM" id="SignalP"/>
    </source>
</evidence>
<evidence type="ECO:0000313" key="2">
    <source>
        <dbReference type="EMBL" id="WFD00960.1"/>
    </source>
</evidence>
<feature type="chain" id="PRO_5042506327" evidence="1">
    <location>
        <begin position="23"/>
        <end position="86"/>
    </location>
</feature>
<feature type="signal peptide" evidence="1">
    <location>
        <begin position="1"/>
        <end position="22"/>
    </location>
</feature>
<dbReference type="AlphaFoldDB" id="A0AAJ5Z261"/>
<protein>
    <submittedName>
        <fullName evidence="2">Uncharacterized protein</fullName>
    </submittedName>
</protein>
<proteinExistence type="predicted"/>
<organism evidence="2 3">
    <name type="scientific">Malassezia yamatoensis</name>
    <dbReference type="NCBI Taxonomy" id="253288"/>
    <lineage>
        <taxon>Eukaryota</taxon>
        <taxon>Fungi</taxon>
        <taxon>Dikarya</taxon>
        <taxon>Basidiomycota</taxon>
        <taxon>Ustilaginomycotina</taxon>
        <taxon>Malasseziomycetes</taxon>
        <taxon>Malasseziales</taxon>
        <taxon>Malasseziaceae</taxon>
        <taxon>Malassezia</taxon>
    </lineage>
</organism>
<keyword evidence="3" id="KW-1185">Reference proteome</keyword>
<name>A0AAJ5Z261_9BASI</name>
<sequence length="86" mass="9538">MFMMKSVTLIAFLVFLVNIVSASMEKHVTGQSNAAVRLEKRVGQDCLQCAESYVDCFARFGLAGCTDPSAEHFTYCRNCYGSNPAW</sequence>
<reference evidence="2 3" key="1">
    <citation type="submission" date="2023-03" db="EMBL/GenBank/DDBJ databases">
        <title>Mating type loci evolution in Malassezia.</title>
        <authorList>
            <person name="Coelho M.A."/>
        </authorList>
    </citation>
    <scope>NUCLEOTIDE SEQUENCE [LARGE SCALE GENOMIC DNA]</scope>
    <source>
        <strain evidence="2 3">CBS 9725</strain>
    </source>
</reference>